<organism evidence="2 3">
    <name type="scientific">Bradyrhizobium lablabi</name>
    <dbReference type="NCBI Taxonomy" id="722472"/>
    <lineage>
        <taxon>Bacteria</taxon>
        <taxon>Pseudomonadati</taxon>
        <taxon>Pseudomonadota</taxon>
        <taxon>Alphaproteobacteria</taxon>
        <taxon>Hyphomicrobiales</taxon>
        <taxon>Nitrobacteraceae</taxon>
        <taxon>Bradyrhizobium</taxon>
    </lineage>
</organism>
<evidence type="ECO:0000256" key="1">
    <source>
        <dbReference type="SAM" id="Phobius"/>
    </source>
</evidence>
<evidence type="ECO:0008006" key="4">
    <source>
        <dbReference type="Google" id="ProtNLM"/>
    </source>
</evidence>
<keyword evidence="1" id="KW-0812">Transmembrane</keyword>
<reference evidence="2 3" key="1">
    <citation type="submission" date="2016-10" db="EMBL/GenBank/DDBJ databases">
        <authorList>
            <person name="de Groot N.N."/>
        </authorList>
    </citation>
    <scope>NUCLEOTIDE SEQUENCE [LARGE SCALE GENOMIC DNA]</scope>
    <source>
        <strain evidence="2 3">GAS522</strain>
    </source>
</reference>
<evidence type="ECO:0000313" key="2">
    <source>
        <dbReference type="EMBL" id="SEE76908.1"/>
    </source>
</evidence>
<dbReference type="Pfam" id="PF09839">
    <property type="entry name" value="DUF2066"/>
    <property type="match status" value="1"/>
</dbReference>
<protein>
    <recommendedName>
        <fullName evidence="4">DUF2066 domain-containing protein</fullName>
    </recommendedName>
</protein>
<dbReference type="InterPro" id="IPR018642">
    <property type="entry name" value="DUF2066"/>
</dbReference>
<evidence type="ECO:0000313" key="3">
    <source>
        <dbReference type="Proteomes" id="UP000183208"/>
    </source>
</evidence>
<dbReference type="Proteomes" id="UP000183208">
    <property type="component" value="Unassembled WGS sequence"/>
</dbReference>
<dbReference type="PROSITE" id="PS51257">
    <property type="entry name" value="PROKAR_LIPOPROTEIN"/>
    <property type="match status" value="1"/>
</dbReference>
<accession>A0A1H5LL39</accession>
<keyword evidence="1" id="KW-1133">Transmembrane helix</keyword>
<proteinExistence type="predicted"/>
<feature type="transmembrane region" description="Helical" evidence="1">
    <location>
        <begin position="12"/>
        <end position="34"/>
    </location>
</feature>
<sequence>MIVLTRRLAKRLRHLIGPVVATLIITISLIAALACRAGTLPVAAGNLYRAQAIVTGQGEANRIIGFAACLEDVLIKVSGALKLAGDPRLGVYKSRSADFVSGFSYHDQMSGTPKRDEQGTRDRPYDLVVDFEDRKIDDILKSLGLKPWHSRRPVLAVFVEMEQGSRQYIATSDAKQSDLQRDSLLAAALKWGMTIMLPDVAALAKANINAVELLTTPPRRLASLAAEQGGEVILVGRLKWDDSELGWATEWRMDRHGRTHRWQLRRVTFDEAFRRGIGGAAQILSGNGDPG</sequence>
<name>A0A1H5LL39_9BRAD</name>
<gene>
    <name evidence="2" type="ORF">SAMN05444171_7957</name>
</gene>
<dbReference type="EMBL" id="FNTI01000002">
    <property type="protein sequence ID" value="SEE76908.1"/>
    <property type="molecule type" value="Genomic_DNA"/>
</dbReference>
<keyword evidence="1" id="KW-0472">Membrane</keyword>
<dbReference type="AlphaFoldDB" id="A0A1H5LL39"/>